<dbReference type="RefSeq" id="WP_137451880.1">
    <property type="nucleotide sequence ID" value="NZ_SZZH01000009.1"/>
</dbReference>
<proteinExistence type="inferred from homology"/>
<reference evidence="3 4" key="1">
    <citation type="submission" date="2019-05" db="EMBL/GenBank/DDBJ databases">
        <title>Nakamurella sp. N5BH11, whole genome shotgun sequence.</title>
        <authorList>
            <person name="Tuo L."/>
        </authorList>
    </citation>
    <scope>NUCLEOTIDE SEQUENCE [LARGE SCALE GENOMIC DNA]</scope>
    <source>
        <strain evidence="3 4">N5BH11</strain>
    </source>
</reference>
<evidence type="ECO:0000256" key="2">
    <source>
        <dbReference type="SAM" id="MobiDB-lite"/>
    </source>
</evidence>
<comment type="caution">
    <text evidence="3">The sequence shown here is derived from an EMBL/GenBank/DDBJ whole genome shotgun (WGS) entry which is preliminary data.</text>
</comment>
<sequence>MTASAGTRGRHLLKEPASPASDDAGTPPGRIVVADRVVAGLAAQVASEQPDAGAPAGRLLGLAVPGSALLGNRDPNLDDRPKVSATVNGAVATVEVTMSVRWPASVRRVTEQVRSAIRERVGELAGLDVVEVRIQVTDFAAPAPADARRVR</sequence>
<accession>A0A4U6Q5R7</accession>
<dbReference type="OrthoDB" id="3383679at2"/>
<evidence type="ECO:0000256" key="1">
    <source>
        <dbReference type="ARBA" id="ARBA00005721"/>
    </source>
</evidence>
<comment type="similarity">
    <text evidence="1">Belongs to the asp23 family.</text>
</comment>
<dbReference type="Proteomes" id="UP000306985">
    <property type="component" value="Unassembled WGS sequence"/>
</dbReference>
<dbReference type="Pfam" id="PF03780">
    <property type="entry name" value="Asp23"/>
    <property type="match status" value="1"/>
</dbReference>
<organism evidence="3 4">
    <name type="scientific">Nakamurella flava</name>
    <dbReference type="NCBI Taxonomy" id="2576308"/>
    <lineage>
        <taxon>Bacteria</taxon>
        <taxon>Bacillati</taxon>
        <taxon>Actinomycetota</taxon>
        <taxon>Actinomycetes</taxon>
        <taxon>Nakamurellales</taxon>
        <taxon>Nakamurellaceae</taxon>
        <taxon>Nakamurella</taxon>
    </lineage>
</organism>
<protein>
    <submittedName>
        <fullName evidence="3">Asp23/Gls24 family envelope stress response protein</fullName>
    </submittedName>
</protein>
<evidence type="ECO:0000313" key="4">
    <source>
        <dbReference type="Proteomes" id="UP000306985"/>
    </source>
</evidence>
<dbReference type="InterPro" id="IPR005531">
    <property type="entry name" value="Asp23"/>
</dbReference>
<evidence type="ECO:0000313" key="3">
    <source>
        <dbReference type="EMBL" id="TKV55987.1"/>
    </source>
</evidence>
<keyword evidence="4" id="KW-1185">Reference proteome</keyword>
<gene>
    <name evidence="3" type="ORF">FDO65_21850</name>
</gene>
<dbReference type="AlphaFoldDB" id="A0A4U6Q5R7"/>
<name>A0A4U6Q5R7_9ACTN</name>
<dbReference type="EMBL" id="SZZH01000009">
    <property type="protein sequence ID" value="TKV55987.1"/>
    <property type="molecule type" value="Genomic_DNA"/>
</dbReference>
<feature type="region of interest" description="Disordered" evidence="2">
    <location>
        <begin position="1"/>
        <end position="29"/>
    </location>
</feature>